<reference evidence="1" key="3">
    <citation type="submission" date="2025-09" db="UniProtKB">
        <authorList>
            <consortium name="Ensembl"/>
        </authorList>
    </citation>
    <scope>IDENTIFICATION</scope>
</reference>
<dbReference type="OMA" id="SVCWAYK"/>
<evidence type="ECO:0000313" key="2">
    <source>
        <dbReference type="Proteomes" id="UP000233180"/>
    </source>
</evidence>
<name>A0A2K6MIW3_RHIBE</name>
<keyword evidence="2" id="KW-1185">Reference proteome</keyword>
<dbReference type="Proteomes" id="UP000233180">
    <property type="component" value="Unassembled WGS sequence"/>
</dbReference>
<reference evidence="1" key="2">
    <citation type="submission" date="2025-08" db="UniProtKB">
        <authorList>
            <consortium name="Ensembl"/>
        </authorList>
    </citation>
    <scope>IDENTIFICATION</scope>
</reference>
<protein>
    <submittedName>
        <fullName evidence="1">Uncharacterized protein</fullName>
    </submittedName>
</protein>
<sequence>ITEAWESSHPLLRCEIPCPLPGTDRDRSFSLLGGAASCDLDALKPEHRNRRVSGNPTSVCWAYKVTKVKCWSMRERGGRHIGGPRSTMKHPAHHGMERNLATSLPTAPSLGLGKGQLLVSIRFMDTTKKRARSETFNIC</sequence>
<evidence type="ECO:0000313" key="1">
    <source>
        <dbReference type="Ensembl" id="ENSRBIP00000035729.1"/>
    </source>
</evidence>
<accession>A0A2K6MIW3</accession>
<dbReference type="GeneTree" id="ENSGT00390000009854"/>
<reference evidence="1 2" key="1">
    <citation type="submission" date="2016-06" db="EMBL/GenBank/DDBJ databases">
        <title>Genome of Rhinopithecus bieti.</title>
        <authorList>
            <person name="Wu"/>
            <person name="C.-I. and Zhang"/>
            <person name="Y."/>
        </authorList>
    </citation>
    <scope>NUCLEOTIDE SEQUENCE</scope>
</reference>
<proteinExistence type="predicted"/>
<dbReference type="AlphaFoldDB" id="A0A2K6MIW3"/>
<organism evidence="1 2">
    <name type="scientific">Rhinopithecus bieti</name>
    <name type="common">Black snub-nosed monkey</name>
    <name type="synonym">Pygathrix bieti</name>
    <dbReference type="NCBI Taxonomy" id="61621"/>
    <lineage>
        <taxon>Eukaryota</taxon>
        <taxon>Metazoa</taxon>
        <taxon>Chordata</taxon>
        <taxon>Craniata</taxon>
        <taxon>Vertebrata</taxon>
        <taxon>Euteleostomi</taxon>
        <taxon>Mammalia</taxon>
        <taxon>Eutheria</taxon>
        <taxon>Euarchontoglires</taxon>
        <taxon>Primates</taxon>
        <taxon>Haplorrhini</taxon>
        <taxon>Catarrhini</taxon>
        <taxon>Cercopithecidae</taxon>
        <taxon>Colobinae</taxon>
        <taxon>Rhinopithecus</taxon>
    </lineage>
</organism>
<dbReference type="Ensembl" id="ENSRBIT00000059727.1">
    <property type="protein sequence ID" value="ENSRBIP00000035729.1"/>
    <property type="gene ID" value="ENSRBIG00000041502.1"/>
</dbReference>